<evidence type="ECO:0000256" key="5">
    <source>
        <dbReference type="ARBA" id="ARBA00022454"/>
    </source>
</evidence>
<feature type="region of interest" description="Disordered" evidence="16">
    <location>
        <begin position="276"/>
        <end position="305"/>
    </location>
</feature>
<feature type="transmembrane region" description="Helical" evidence="17">
    <location>
        <begin position="201"/>
        <end position="220"/>
    </location>
</feature>
<dbReference type="GO" id="GO:0016020">
    <property type="term" value="C:membrane"/>
    <property type="evidence" value="ECO:0007669"/>
    <property type="project" value="UniProtKB-SubCell"/>
</dbReference>
<comment type="caution">
    <text evidence="19">The sequence shown here is derived from an EMBL/GenBank/DDBJ whole genome shotgun (WGS) entry which is preliminary data.</text>
</comment>
<keyword evidence="8" id="KW-0498">Mitosis</keyword>
<dbReference type="EMBL" id="LVKK01000025">
    <property type="protein sequence ID" value="OAG41319.1"/>
    <property type="molecule type" value="Genomic_DNA"/>
</dbReference>
<feature type="region of interest" description="Disordered" evidence="16">
    <location>
        <begin position="336"/>
        <end position="431"/>
    </location>
</feature>
<evidence type="ECO:0000256" key="1">
    <source>
        <dbReference type="ARBA" id="ARBA00004123"/>
    </source>
</evidence>
<evidence type="ECO:0000259" key="18">
    <source>
        <dbReference type="PROSITE" id="PS50939"/>
    </source>
</evidence>
<feature type="compositionally biased region" description="Low complexity" evidence="16">
    <location>
        <begin position="288"/>
        <end position="301"/>
    </location>
</feature>
<dbReference type="Gene3D" id="1.20.120.1770">
    <property type="match status" value="1"/>
</dbReference>
<keyword evidence="9" id="KW-0995">Kinetochore</keyword>
<evidence type="ECO:0000256" key="9">
    <source>
        <dbReference type="ARBA" id="ARBA00022838"/>
    </source>
</evidence>
<keyword evidence="12 17" id="KW-0472">Membrane</keyword>
<feature type="compositionally biased region" description="Basic and acidic residues" evidence="16">
    <location>
        <begin position="706"/>
        <end position="715"/>
    </location>
</feature>
<dbReference type="SMART" id="SM00665">
    <property type="entry name" value="B561"/>
    <property type="match status" value="1"/>
</dbReference>
<dbReference type="GO" id="GO:0051301">
    <property type="term" value="P:cell division"/>
    <property type="evidence" value="ECO:0007669"/>
    <property type="project" value="UniProtKB-KW"/>
</dbReference>
<feature type="compositionally biased region" description="Basic and acidic residues" evidence="16">
    <location>
        <begin position="661"/>
        <end position="679"/>
    </location>
</feature>
<name>A0A177FDR3_9EURO</name>
<evidence type="ECO:0000256" key="7">
    <source>
        <dbReference type="ARBA" id="ARBA00022692"/>
    </source>
</evidence>
<feature type="region of interest" description="Disordered" evidence="16">
    <location>
        <begin position="614"/>
        <end position="843"/>
    </location>
</feature>
<keyword evidence="15" id="KW-0137">Centromere</keyword>
<feature type="compositionally biased region" description="Polar residues" evidence="16">
    <location>
        <begin position="412"/>
        <end position="424"/>
    </location>
</feature>
<dbReference type="PANTHER" id="PTHR15459">
    <property type="entry name" value="POLYAMINE-MODULATED FACTOR 1"/>
    <property type="match status" value="1"/>
</dbReference>
<dbReference type="PROSITE" id="PS50939">
    <property type="entry name" value="CYTOCHROME_B561"/>
    <property type="match status" value="1"/>
</dbReference>
<feature type="compositionally biased region" description="Pro residues" evidence="16">
    <location>
        <begin position="755"/>
        <end position="765"/>
    </location>
</feature>
<reference evidence="19 20" key="1">
    <citation type="submission" date="2016-03" db="EMBL/GenBank/DDBJ databases">
        <title>Draft genome sequence of the Fonsecaea monophora CBS 269.37.</title>
        <authorList>
            <person name="Bombassaro A."/>
            <person name="Vinicius W.A."/>
            <person name="De Hoog S."/>
            <person name="Sun J."/>
            <person name="Souza E.M."/>
            <person name="Raittz R.T."/>
            <person name="Costa F."/>
            <person name="Leao A.C."/>
            <person name="Tadra-Sfeir M.Z."/>
            <person name="Baura V."/>
            <person name="Balsanelli E."/>
            <person name="Pedrosa F.O."/>
            <person name="Moreno L.F."/>
            <person name="Steffens M.B."/>
            <person name="Xi L."/>
            <person name="Bocca A.L."/>
            <person name="Felipe M.S."/>
            <person name="Teixeira M."/>
            <person name="Telles Filho F.Q."/>
            <person name="Azevedo C.M."/>
            <person name="Gomes R."/>
            <person name="Vicente V.A."/>
        </authorList>
    </citation>
    <scope>NUCLEOTIDE SEQUENCE [LARGE SCALE GENOMIC DNA]</scope>
    <source>
        <strain evidence="19 20">CBS 269.37</strain>
    </source>
</reference>
<keyword evidence="4" id="KW-0813">Transport</keyword>
<feature type="transmembrane region" description="Helical" evidence="17">
    <location>
        <begin position="136"/>
        <end position="155"/>
    </location>
</feature>
<keyword evidence="5" id="KW-0158">Chromosome</keyword>
<dbReference type="GO" id="GO:0000444">
    <property type="term" value="C:MIS12/MIND type complex"/>
    <property type="evidence" value="ECO:0007669"/>
    <property type="project" value="InterPro"/>
</dbReference>
<dbReference type="RefSeq" id="XP_022513271.1">
    <property type="nucleotide sequence ID" value="XM_022654455.1"/>
</dbReference>
<evidence type="ECO:0000256" key="17">
    <source>
        <dbReference type="SAM" id="Phobius"/>
    </source>
</evidence>
<dbReference type="InterPro" id="IPR006593">
    <property type="entry name" value="Cyt_b561/ferric_Rdtase_TM"/>
</dbReference>
<feature type="transmembrane region" description="Helical" evidence="17">
    <location>
        <begin position="103"/>
        <end position="124"/>
    </location>
</feature>
<sequence>MSPSPQLSPPGSSTYDSNTMHVGDGTWDAGRDNFLLPNLMGLNFATMRYNGMGNRFFSLTGYHSLVEAHGIIAAITFLGIVPLAIFLMRFYGRQPRLALRMHIWLQILTLLLSTVVIILGFQAVGPNRSLTNPHHGIGVAIYVLIWVQVLGGCMVHRREKGRKHAHIPLRVMLHHWLGRAIALLGIVQVPLGLTLYGSPAYLFVLFSLWGFFILSLYFILQYLAERRRGRYGPAGGSGHHVDVVEDVDDRRHTGLGKLALAGAAGAGLAALFRRRSSRRDDSPHRVHGSGTEVTGSGSSYYYDDDKLSDRPRHGIGHRLLQVAAIGGAVAAVKKLMGRRDRDDDSDAGPYRPPLGGNQSVTTDSMSRIEEGRPPSIRPVTPTGVSPGHIRPTHPLAQTPMTPGSNGRRPSESLYSYDSYMSGSPSRRDRRSHGFRDAVVAGGTVFAIRQLFKNRRQRKEDLRAEQLRKERIDRERRARMDAAHGYTGDGYAPPRRARHGRMGSQTASDISTDLGPPGMSGAIPPAVGAGVGAAAASALADRDRIRPIGQDPPIAQPIPPPSVYPVPGPGQAEIPPIPPPHLESSGSELYTTGSGRQRHRHHLRDEAAAGLAGAALGAAAAEDSHRRRRQGSRNNNTDSMESPPVSVKINMHNDGRQVTLRRLTEEEAAAQREARRRERQASAAARRSRRGSSFSGSDSEAMGATSADRRWRRTEALEAEQAAQNEAAAQAAAMPHPATAVTPQPPTSVAGLSPAPTIPYPAPPDPHNVQTGAPQAYQVPLPPPPPIPGSASNLGYPGGSGITSPGTETSGATEYANNRRRRRAERAQARLAREGRTGGTVEFT</sequence>
<feature type="compositionally biased region" description="Low complexity" evidence="16">
    <location>
        <begin position="718"/>
        <end position="732"/>
    </location>
</feature>
<dbReference type="GO" id="GO:0007059">
    <property type="term" value="P:chromosome segregation"/>
    <property type="evidence" value="ECO:0007669"/>
    <property type="project" value="TreeGrafter"/>
</dbReference>
<dbReference type="PANTHER" id="PTHR15459:SF2">
    <property type="entry name" value="CYTOCHROME B561 DOMAIN-CONTAINING PROTEIN"/>
    <property type="match status" value="1"/>
</dbReference>
<organism evidence="19 20">
    <name type="scientific">Fonsecaea monophora</name>
    <dbReference type="NCBI Taxonomy" id="254056"/>
    <lineage>
        <taxon>Eukaryota</taxon>
        <taxon>Fungi</taxon>
        <taxon>Dikarya</taxon>
        <taxon>Ascomycota</taxon>
        <taxon>Pezizomycotina</taxon>
        <taxon>Eurotiomycetes</taxon>
        <taxon>Chaetothyriomycetidae</taxon>
        <taxon>Chaetothyriales</taxon>
        <taxon>Herpotrichiellaceae</taxon>
        <taxon>Fonsecaea</taxon>
    </lineage>
</organism>
<evidence type="ECO:0000256" key="15">
    <source>
        <dbReference type="ARBA" id="ARBA00023328"/>
    </source>
</evidence>
<feature type="compositionally biased region" description="Polar residues" evidence="16">
    <location>
        <begin position="356"/>
        <end position="365"/>
    </location>
</feature>
<evidence type="ECO:0000256" key="14">
    <source>
        <dbReference type="ARBA" id="ARBA00023306"/>
    </source>
</evidence>
<feature type="region of interest" description="Disordered" evidence="16">
    <location>
        <begin position="567"/>
        <end position="601"/>
    </location>
</feature>
<feature type="region of interest" description="Disordered" evidence="16">
    <location>
        <begin position="483"/>
        <end position="507"/>
    </location>
</feature>
<proteinExistence type="predicted"/>
<gene>
    <name evidence="19" type="ORF">AYO21_04482</name>
</gene>
<keyword evidence="14" id="KW-0131">Cell cycle</keyword>
<evidence type="ECO:0000256" key="13">
    <source>
        <dbReference type="ARBA" id="ARBA00023242"/>
    </source>
</evidence>
<evidence type="ECO:0000256" key="11">
    <source>
        <dbReference type="ARBA" id="ARBA00022989"/>
    </source>
</evidence>
<dbReference type="AlphaFoldDB" id="A0A177FDR3"/>
<evidence type="ECO:0000313" key="20">
    <source>
        <dbReference type="Proteomes" id="UP000077002"/>
    </source>
</evidence>
<keyword evidence="6" id="KW-0132">Cell division</keyword>
<keyword evidence="10" id="KW-0249">Electron transport</keyword>
<evidence type="ECO:0000256" key="4">
    <source>
        <dbReference type="ARBA" id="ARBA00022448"/>
    </source>
</evidence>
<evidence type="ECO:0000256" key="6">
    <source>
        <dbReference type="ARBA" id="ARBA00022618"/>
    </source>
</evidence>
<keyword evidence="20" id="KW-1185">Reference proteome</keyword>
<feature type="transmembrane region" description="Helical" evidence="17">
    <location>
        <begin position="176"/>
        <end position="195"/>
    </location>
</feature>
<dbReference type="InterPro" id="IPR007128">
    <property type="entry name" value="PMF1/Nnf1"/>
</dbReference>
<feature type="transmembrane region" description="Helical" evidence="17">
    <location>
        <begin position="68"/>
        <end position="91"/>
    </location>
</feature>
<evidence type="ECO:0000313" key="19">
    <source>
        <dbReference type="EMBL" id="OAG41319.1"/>
    </source>
</evidence>
<evidence type="ECO:0000256" key="10">
    <source>
        <dbReference type="ARBA" id="ARBA00022982"/>
    </source>
</evidence>
<evidence type="ECO:0000256" key="16">
    <source>
        <dbReference type="SAM" id="MobiDB-lite"/>
    </source>
</evidence>
<keyword evidence="13" id="KW-0539">Nucleus</keyword>
<keyword evidence="11 17" id="KW-1133">Transmembrane helix</keyword>
<dbReference type="OrthoDB" id="19261at2759"/>
<keyword evidence="7 17" id="KW-0812">Transmembrane</keyword>
<evidence type="ECO:0000256" key="8">
    <source>
        <dbReference type="ARBA" id="ARBA00022776"/>
    </source>
</evidence>
<feature type="compositionally biased region" description="Basic and acidic residues" evidence="16">
    <location>
        <begin position="824"/>
        <end position="835"/>
    </location>
</feature>
<dbReference type="CDD" id="cd08760">
    <property type="entry name" value="Cyt_b561_FRRS1_like"/>
    <property type="match status" value="1"/>
</dbReference>
<comment type="subcellular location">
    <subcellularLocation>
        <location evidence="3">Chromosome</location>
        <location evidence="3">Centromere</location>
        <location evidence="3">Kinetochore</location>
    </subcellularLocation>
    <subcellularLocation>
        <location evidence="2">Membrane</location>
    </subcellularLocation>
    <subcellularLocation>
        <location evidence="1">Nucleus</location>
    </subcellularLocation>
</comment>
<dbReference type="GeneID" id="34599652"/>
<evidence type="ECO:0000256" key="3">
    <source>
        <dbReference type="ARBA" id="ARBA00004629"/>
    </source>
</evidence>
<accession>A0A177FDR3</accession>
<dbReference type="Proteomes" id="UP000077002">
    <property type="component" value="Unassembled WGS sequence"/>
</dbReference>
<feature type="compositionally biased region" description="Polar residues" evidence="16">
    <location>
        <begin position="801"/>
        <end position="811"/>
    </location>
</feature>
<feature type="domain" description="Cytochrome b561" evidence="18">
    <location>
        <begin position="33"/>
        <end position="230"/>
    </location>
</feature>
<evidence type="ECO:0000256" key="2">
    <source>
        <dbReference type="ARBA" id="ARBA00004370"/>
    </source>
</evidence>
<dbReference type="GO" id="GO:0005634">
    <property type="term" value="C:nucleus"/>
    <property type="evidence" value="ECO:0007669"/>
    <property type="project" value="UniProtKB-SubCell"/>
</dbReference>
<feature type="compositionally biased region" description="Polar residues" evidence="16">
    <location>
        <begin position="583"/>
        <end position="594"/>
    </location>
</feature>
<protein>
    <recommendedName>
        <fullName evidence="18">Cytochrome b561 domain-containing protein</fullName>
    </recommendedName>
</protein>
<evidence type="ECO:0000256" key="12">
    <source>
        <dbReference type="ARBA" id="ARBA00023136"/>
    </source>
</evidence>